<reference evidence="2 3" key="1">
    <citation type="submission" date="2018-03" db="EMBL/GenBank/DDBJ databases">
        <title>Genome sequencing of Ottowia sp.</title>
        <authorList>
            <person name="Kim S.-J."/>
            <person name="Heo J."/>
            <person name="Kwon S.-W."/>
        </authorList>
    </citation>
    <scope>NUCLEOTIDE SEQUENCE [LARGE SCALE GENOMIC DNA]</scope>
    <source>
        <strain evidence="2 3">KADR8-3</strain>
    </source>
</reference>
<dbReference type="Gene3D" id="2.40.30.170">
    <property type="match status" value="1"/>
</dbReference>
<protein>
    <submittedName>
        <fullName evidence="2">Hemolysin secretion protein D</fullName>
    </submittedName>
</protein>
<dbReference type="KEGG" id="otk:C6570_11700"/>
<accession>A0A2S0MG24</accession>
<gene>
    <name evidence="2" type="ORF">C6570_11700</name>
</gene>
<proteinExistence type="predicted"/>
<dbReference type="PANTHER" id="PTHR30438:SF1">
    <property type="entry name" value="36 KDA ANTIGEN"/>
    <property type="match status" value="1"/>
</dbReference>
<dbReference type="Proteomes" id="UP000239709">
    <property type="component" value="Chromosome"/>
</dbReference>
<keyword evidence="1" id="KW-0812">Transmembrane</keyword>
<keyword evidence="1" id="KW-1133">Transmembrane helix</keyword>
<keyword evidence="3" id="KW-1185">Reference proteome</keyword>
<evidence type="ECO:0000313" key="3">
    <source>
        <dbReference type="Proteomes" id="UP000239709"/>
    </source>
</evidence>
<keyword evidence="1" id="KW-0472">Membrane</keyword>
<dbReference type="AlphaFoldDB" id="A0A2S0MG24"/>
<dbReference type="PANTHER" id="PTHR30438">
    <property type="entry name" value="36 KDA ANTIGEN-RELATED"/>
    <property type="match status" value="1"/>
</dbReference>
<evidence type="ECO:0000256" key="1">
    <source>
        <dbReference type="SAM" id="Phobius"/>
    </source>
</evidence>
<dbReference type="RefSeq" id="WP_106703370.1">
    <property type="nucleotide sequence ID" value="NZ_CP027666.1"/>
</dbReference>
<name>A0A2S0MG24_9BURK</name>
<organism evidence="2 3">
    <name type="scientific">Ottowia oryzae</name>
    <dbReference type="NCBI Taxonomy" id="2109914"/>
    <lineage>
        <taxon>Bacteria</taxon>
        <taxon>Pseudomonadati</taxon>
        <taxon>Pseudomonadota</taxon>
        <taxon>Betaproteobacteria</taxon>
        <taxon>Burkholderiales</taxon>
        <taxon>Comamonadaceae</taxon>
        <taxon>Ottowia</taxon>
    </lineage>
</organism>
<dbReference type="SUPFAM" id="SSF111369">
    <property type="entry name" value="HlyD-like secretion proteins"/>
    <property type="match status" value="2"/>
</dbReference>
<dbReference type="EMBL" id="CP027666">
    <property type="protein sequence ID" value="AVO34820.1"/>
    <property type="molecule type" value="Genomic_DNA"/>
</dbReference>
<feature type="transmembrane region" description="Helical" evidence="1">
    <location>
        <begin position="12"/>
        <end position="34"/>
    </location>
</feature>
<dbReference type="OrthoDB" id="9793801at2"/>
<sequence length="335" mass="35547">MTTTRSAAPGRWRLYLLWLALIVIAIALGIGLWLSGRTKAETLQGTVEAEQVNVSTKVMARVDKLNASLGQSVKAGEVLAVLSSPELTGVRDQAAGALAIAEAQRKVADDIARPEDIAAARAVWDAAKAQADLAAVSAKRADTLFAEGVIAAQRRDEAHAARVSTARAADASRAQWQKLVAGARPDVRHAAQAREDVARSALQTAEAINQETRLVTPVSGEVAARLAQPGEIVGPLSPVFQVIDLDHAWVRLALREDQYQGMAKGKVLKGDVPALGAKAVAFTVTAIAPMGEFATWRATQQSSGFDVRTFELRLSPSAPVEGLRPGMSVLFAWPQ</sequence>
<evidence type="ECO:0000313" key="2">
    <source>
        <dbReference type="EMBL" id="AVO34820.1"/>
    </source>
</evidence>
<dbReference type="Gene3D" id="2.40.50.100">
    <property type="match status" value="1"/>
</dbReference>